<evidence type="ECO:0000259" key="2">
    <source>
        <dbReference type="Pfam" id="PF01609"/>
    </source>
</evidence>
<evidence type="ECO:0000313" key="4">
    <source>
        <dbReference type="Proteomes" id="UP000305238"/>
    </source>
</evidence>
<feature type="region of interest" description="Disordered" evidence="1">
    <location>
        <begin position="1"/>
        <end position="29"/>
    </location>
</feature>
<dbReference type="GO" id="GO:0006313">
    <property type="term" value="P:DNA transposition"/>
    <property type="evidence" value="ECO:0007669"/>
    <property type="project" value="InterPro"/>
</dbReference>
<dbReference type="Proteomes" id="UP000305238">
    <property type="component" value="Unassembled WGS sequence"/>
</dbReference>
<dbReference type="Pfam" id="PF01609">
    <property type="entry name" value="DDE_Tnp_1"/>
    <property type="match status" value="1"/>
</dbReference>
<feature type="region of interest" description="Disordered" evidence="1">
    <location>
        <begin position="152"/>
        <end position="171"/>
    </location>
</feature>
<evidence type="ECO:0000256" key="1">
    <source>
        <dbReference type="SAM" id="MobiDB-lite"/>
    </source>
</evidence>
<feature type="compositionally biased region" description="Basic residues" evidence="1">
    <location>
        <begin position="88"/>
        <end position="104"/>
    </location>
</feature>
<sequence length="226" mass="24900">MPGTTSSAAPRPVTKEPANSNKPARPRTTNCAWCATRLSACRRCPQKREPGGTNQASKSNQALGRSQGGLTTRSTGRRRARNAAVDRGHRRQRQRLHRLPRRPRRDSGAAPGAGRRRCRPDRVIADKACSSAAIRRTLRQRGIAVTIPERVDQRAGRTRRGPHGGRPPVFDPALYRRRNVVERCIGRLKQWRAIATRADSSPATTAQESSWSQPCSGSTHDPPDAT</sequence>
<dbReference type="EMBL" id="VCKZ01000084">
    <property type="protein sequence ID" value="TMR39520.1"/>
    <property type="molecule type" value="Genomic_DNA"/>
</dbReference>
<feature type="compositionally biased region" description="Low complexity" evidence="1">
    <location>
        <begin position="64"/>
        <end position="74"/>
    </location>
</feature>
<gene>
    <name evidence="3" type="ORF">ETD96_14230</name>
</gene>
<feature type="compositionally biased region" description="Polar residues" evidence="1">
    <location>
        <begin position="198"/>
        <end position="219"/>
    </location>
</feature>
<reference evidence="3 4" key="1">
    <citation type="submission" date="2019-05" db="EMBL/GenBank/DDBJ databases">
        <title>Draft genome sequence of Actinomadura geliboluensis A8036.</title>
        <authorList>
            <person name="Saricaoglu S."/>
            <person name="Isik K."/>
        </authorList>
    </citation>
    <scope>NUCLEOTIDE SEQUENCE [LARGE SCALE GENOMIC DNA]</scope>
    <source>
        <strain evidence="3 4">A8036</strain>
    </source>
</reference>
<feature type="compositionally biased region" description="Polar residues" evidence="1">
    <location>
        <begin position="52"/>
        <end position="63"/>
    </location>
</feature>
<dbReference type="OrthoDB" id="4546548at2"/>
<name>A0A5S4HJN3_9ACTN</name>
<feature type="region of interest" description="Disordered" evidence="1">
    <location>
        <begin position="44"/>
        <end position="121"/>
    </location>
</feature>
<accession>A0A5S4HJN3</accession>
<dbReference type="InterPro" id="IPR002559">
    <property type="entry name" value="Transposase_11"/>
</dbReference>
<feature type="domain" description="Transposase IS4-like" evidence="2">
    <location>
        <begin position="116"/>
        <end position="205"/>
    </location>
</feature>
<evidence type="ECO:0000313" key="3">
    <source>
        <dbReference type="EMBL" id="TMR39520.1"/>
    </source>
</evidence>
<dbReference type="AlphaFoldDB" id="A0A5S4HJN3"/>
<protein>
    <recommendedName>
        <fullName evidence="2">Transposase IS4-like domain-containing protein</fullName>
    </recommendedName>
</protein>
<feature type="region of interest" description="Disordered" evidence="1">
    <location>
        <begin position="197"/>
        <end position="226"/>
    </location>
</feature>
<keyword evidence="4" id="KW-1185">Reference proteome</keyword>
<feature type="compositionally biased region" description="Polar residues" evidence="1">
    <location>
        <begin position="17"/>
        <end position="29"/>
    </location>
</feature>
<dbReference type="GO" id="GO:0003677">
    <property type="term" value="F:DNA binding"/>
    <property type="evidence" value="ECO:0007669"/>
    <property type="project" value="InterPro"/>
</dbReference>
<comment type="caution">
    <text evidence="3">The sequence shown here is derived from an EMBL/GenBank/DDBJ whole genome shotgun (WGS) entry which is preliminary data.</text>
</comment>
<organism evidence="3 4">
    <name type="scientific">Actinomadura geliboluensis</name>
    <dbReference type="NCBI Taxonomy" id="882440"/>
    <lineage>
        <taxon>Bacteria</taxon>
        <taxon>Bacillati</taxon>
        <taxon>Actinomycetota</taxon>
        <taxon>Actinomycetes</taxon>
        <taxon>Streptosporangiales</taxon>
        <taxon>Thermomonosporaceae</taxon>
        <taxon>Actinomadura</taxon>
    </lineage>
</organism>
<proteinExistence type="predicted"/>
<dbReference type="GO" id="GO:0004803">
    <property type="term" value="F:transposase activity"/>
    <property type="evidence" value="ECO:0007669"/>
    <property type="project" value="InterPro"/>
</dbReference>